<dbReference type="Proteomes" id="UP001058074">
    <property type="component" value="Unassembled WGS sequence"/>
</dbReference>
<accession>A0ACB5RG66</accession>
<name>A0ACB5RG66_9CLOT</name>
<evidence type="ECO:0000313" key="1">
    <source>
        <dbReference type="EMBL" id="GKX68085.1"/>
    </source>
</evidence>
<organism evidence="1 2">
    <name type="scientific">Inconstantimicrobium mannanitabidum</name>
    <dbReference type="NCBI Taxonomy" id="1604901"/>
    <lineage>
        <taxon>Bacteria</taxon>
        <taxon>Bacillati</taxon>
        <taxon>Bacillota</taxon>
        <taxon>Clostridia</taxon>
        <taxon>Eubacteriales</taxon>
        <taxon>Clostridiaceae</taxon>
        <taxon>Inconstantimicrobium</taxon>
    </lineage>
</organism>
<keyword evidence="2" id="KW-1185">Reference proteome</keyword>
<dbReference type="EMBL" id="BROD01000001">
    <property type="protein sequence ID" value="GKX68085.1"/>
    <property type="molecule type" value="Genomic_DNA"/>
</dbReference>
<protein>
    <submittedName>
        <fullName evidence="1">ABC transporter permease</fullName>
    </submittedName>
</protein>
<reference evidence="1" key="1">
    <citation type="journal article" date="2025" name="Int. J. Syst. Evol. Microbiol.">
        <title>Inconstantimicrobium mannanitabidum sp. nov., a novel member of the family Clostridiaceae isolated from anoxic soil under the treatment of reductive soil disinfestation.</title>
        <authorList>
            <person name="Ueki A."/>
            <person name="Tonouchi A."/>
            <person name="Honma S."/>
            <person name="Kaku N."/>
            <person name="Ueki K."/>
        </authorList>
    </citation>
    <scope>NUCLEOTIDE SEQUENCE</scope>
    <source>
        <strain evidence="1">TW13</strain>
    </source>
</reference>
<proteinExistence type="predicted"/>
<comment type="caution">
    <text evidence="1">The sequence shown here is derived from an EMBL/GenBank/DDBJ whole genome shotgun (WGS) entry which is preliminary data.</text>
</comment>
<gene>
    <name evidence="1" type="ORF">rsdtw13_33430</name>
</gene>
<evidence type="ECO:0000313" key="2">
    <source>
        <dbReference type="Proteomes" id="UP001058074"/>
    </source>
</evidence>
<sequence>MKKYLGNKIRTKLIFTAVWVFIWYCVAEGIDNEILLPSPLNVVNCVMQIVTTNEFVNVLFSSLERVVLSFIVSLVLSIIIAAVSSRYNIFNDFLSPIILILKSIPTMAFVIIILIWLDKNSAPFLIGVMISFPIFYDTTLNAIKSVNKDLINMADIYEVGAVKKIIYIYIPSVSFAIQGILSSTLSLILKVVVAGEIYGQPKYGIGASLQLEKMYLNTAGIFAWIVIIALISIVFTFLSNIVERIVYRWKRE</sequence>